<feature type="transmembrane region" description="Helical" evidence="1">
    <location>
        <begin position="221"/>
        <end position="247"/>
    </location>
</feature>
<dbReference type="InterPro" id="IPR001173">
    <property type="entry name" value="Glyco_trans_2-like"/>
</dbReference>
<dbReference type="AlphaFoldDB" id="A0A1G1VSW1"/>
<dbReference type="Proteomes" id="UP000179233">
    <property type="component" value="Unassembled WGS sequence"/>
</dbReference>
<organism evidence="3 4">
    <name type="scientific">Candidatus Chisholmbacteria bacterium RIFCSPHIGHO2_01_FULL_52_32</name>
    <dbReference type="NCBI Taxonomy" id="1797591"/>
    <lineage>
        <taxon>Bacteria</taxon>
        <taxon>Candidatus Chisholmiibacteriota</taxon>
    </lineage>
</organism>
<dbReference type="PANTHER" id="PTHR43630">
    <property type="entry name" value="POLY-BETA-1,6-N-ACETYL-D-GLUCOSAMINE SYNTHASE"/>
    <property type="match status" value="1"/>
</dbReference>
<dbReference type="PANTHER" id="PTHR43630:SF2">
    <property type="entry name" value="GLYCOSYLTRANSFERASE"/>
    <property type="match status" value="1"/>
</dbReference>
<proteinExistence type="predicted"/>
<dbReference type="CDD" id="cd02511">
    <property type="entry name" value="Beta4Glucosyltransferase"/>
    <property type="match status" value="1"/>
</dbReference>
<evidence type="ECO:0000259" key="2">
    <source>
        <dbReference type="Pfam" id="PF00535"/>
    </source>
</evidence>
<dbReference type="SUPFAM" id="SSF53448">
    <property type="entry name" value="Nucleotide-diphospho-sugar transferases"/>
    <property type="match status" value="1"/>
</dbReference>
<name>A0A1G1VSW1_9BACT</name>
<keyword evidence="1" id="KW-1133">Transmembrane helix</keyword>
<protein>
    <recommendedName>
        <fullName evidence="2">Glycosyltransferase 2-like domain-containing protein</fullName>
    </recommendedName>
</protein>
<dbReference type="EMBL" id="MHCJ01000003">
    <property type="protein sequence ID" value="OGY18414.1"/>
    <property type="molecule type" value="Genomic_DNA"/>
</dbReference>
<gene>
    <name evidence="3" type="ORF">A2786_02855</name>
</gene>
<keyword evidence="1" id="KW-0472">Membrane</keyword>
<feature type="domain" description="Glycosyltransferase 2-like" evidence="2">
    <location>
        <begin position="15"/>
        <end position="124"/>
    </location>
</feature>
<accession>A0A1G1VSW1</accession>
<sequence>MEKNRIKKSISPRISAVVLTKNEEQNIQECLRSLRWCDEVIVIDDGSKDKTAVLAGQAGATVFTRTMHGDFAAQRNFGLNKAKGEWILFLDADEWVSDELKQEIENAVSRKDVVGFWLGREDEFLGRSLKFGETAHARLIRLGKKSTGEWNRPVHEVWEIKGKVGELEGKIQHHPHPTIHQFLEDINRYTDIEARFRTRQGEPPSPVETLALPLAKFVKNYFLLLGLLDGFPGLVMAYMMSLHSLFVRVKMRRR</sequence>
<keyword evidence="1" id="KW-0812">Transmembrane</keyword>
<dbReference type="Pfam" id="PF00535">
    <property type="entry name" value="Glycos_transf_2"/>
    <property type="match status" value="1"/>
</dbReference>
<evidence type="ECO:0000313" key="4">
    <source>
        <dbReference type="Proteomes" id="UP000179233"/>
    </source>
</evidence>
<comment type="caution">
    <text evidence="3">The sequence shown here is derived from an EMBL/GenBank/DDBJ whole genome shotgun (WGS) entry which is preliminary data.</text>
</comment>
<evidence type="ECO:0000313" key="3">
    <source>
        <dbReference type="EMBL" id="OGY18414.1"/>
    </source>
</evidence>
<dbReference type="Gene3D" id="3.90.550.10">
    <property type="entry name" value="Spore Coat Polysaccharide Biosynthesis Protein SpsA, Chain A"/>
    <property type="match status" value="1"/>
</dbReference>
<reference evidence="3 4" key="1">
    <citation type="journal article" date="2016" name="Nat. Commun.">
        <title>Thousands of microbial genomes shed light on interconnected biogeochemical processes in an aquifer system.</title>
        <authorList>
            <person name="Anantharaman K."/>
            <person name="Brown C.T."/>
            <person name="Hug L.A."/>
            <person name="Sharon I."/>
            <person name="Castelle C.J."/>
            <person name="Probst A.J."/>
            <person name="Thomas B.C."/>
            <person name="Singh A."/>
            <person name="Wilkins M.J."/>
            <person name="Karaoz U."/>
            <person name="Brodie E.L."/>
            <person name="Williams K.H."/>
            <person name="Hubbard S.S."/>
            <person name="Banfield J.F."/>
        </authorList>
    </citation>
    <scope>NUCLEOTIDE SEQUENCE [LARGE SCALE GENOMIC DNA]</scope>
</reference>
<evidence type="ECO:0000256" key="1">
    <source>
        <dbReference type="SAM" id="Phobius"/>
    </source>
</evidence>
<dbReference type="InterPro" id="IPR029044">
    <property type="entry name" value="Nucleotide-diphossugar_trans"/>
</dbReference>